<dbReference type="EMBL" id="JAFNEN010000289">
    <property type="protein sequence ID" value="KAG8186774.1"/>
    <property type="molecule type" value="Genomic_DNA"/>
</dbReference>
<comment type="caution">
    <text evidence="1">The sequence shown here is derived from an EMBL/GenBank/DDBJ whole genome shotgun (WGS) entry which is preliminary data.</text>
</comment>
<name>A0AAV6USM5_9ARAC</name>
<sequence>MPLSNTTHLYHTISKHQINPTIQIHISISARSLVGKRHKSTSTKDRRQHVIAGVCAPGPLSLTAEAQCIHSKATLGHRLQQRMTFWQSCHSTSGQSCSDDTACGRWGEGKLAGGGCFDGNVPN</sequence>
<protein>
    <submittedName>
        <fullName evidence="1">Uncharacterized protein</fullName>
    </submittedName>
</protein>
<evidence type="ECO:0000313" key="2">
    <source>
        <dbReference type="Proteomes" id="UP000827092"/>
    </source>
</evidence>
<reference evidence="1 2" key="1">
    <citation type="journal article" date="2022" name="Nat. Ecol. Evol.">
        <title>A masculinizing supergene underlies an exaggerated male reproductive morph in a spider.</title>
        <authorList>
            <person name="Hendrickx F."/>
            <person name="De Corte Z."/>
            <person name="Sonet G."/>
            <person name="Van Belleghem S.M."/>
            <person name="Kostlbacher S."/>
            <person name="Vangestel C."/>
        </authorList>
    </citation>
    <scope>NUCLEOTIDE SEQUENCE [LARGE SCALE GENOMIC DNA]</scope>
    <source>
        <strain evidence="1">W744_W776</strain>
    </source>
</reference>
<proteinExistence type="predicted"/>
<dbReference type="Proteomes" id="UP000827092">
    <property type="component" value="Unassembled WGS sequence"/>
</dbReference>
<keyword evidence="2" id="KW-1185">Reference proteome</keyword>
<gene>
    <name evidence="1" type="ORF">JTE90_010668</name>
</gene>
<organism evidence="1 2">
    <name type="scientific">Oedothorax gibbosus</name>
    <dbReference type="NCBI Taxonomy" id="931172"/>
    <lineage>
        <taxon>Eukaryota</taxon>
        <taxon>Metazoa</taxon>
        <taxon>Ecdysozoa</taxon>
        <taxon>Arthropoda</taxon>
        <taxon>Chelicerata</taxon>
        <taxon>Arachnida</taxon>
        <taxon>Araneae</taxon>
        <taxon>Araneomorphae</taxon>
        <taxon>Entelegynae</taxon>
        <taxon>Araneoidea</taxon>
        <taxon>Linyphiidae</taxon>
        <taxon>Erigoninae</taxon>
        <taxon>Oedothorax</taxon>
    </lineage>
</organism>
<evidence type="ECO:0000313" key="1">
    <source>
        <dbReference type="EMBL" id="KAG8186774.1"/>
    </source>
</evidence>
<dbReference type="AlphaFoldDB" id="A0AAV6USM5"/>
<accession>A0AAV6USM5</accession>